<keyword evidence="1" id="KW-0812">Transmembrane</keyword>
<sequence length="46" mass="5332">MRKRIGRIFIYPVLSLLVMLAPMIVNQQASLFFWGEPEIPESLRNG</sequence>
<feature type="transmembrane region" description="Helical" evidence="1">
    <location>
        <begin position="7"/>
        <end position="25"/>
    </location>
</feature>
<dbReference type="KEGG" id="alka:J0B03_07685"/>
<keyword evidence="3" id="KW-1185">Reference proteome</keyword>
<dbReference type="NCBIfam" id="TIGR04223">
    <property type="entry name" value="quorum_AgrD"/>
    <property type="match status" value="1"/>
</dbReference>
<dbReference type="Proteomes" id="UP000663499">
    <property type="component" value="Chromosome"/>
</dbReference>
<keyword evidence="1" id="KW-0472">Membrane</keyword>
<accession>A0A974XKM9</accession>
<dbReference type="EMBL" id="CP071444">
    <property type="protein sequence ID" value="QSX07711.1"/>
    <property type="molecule type" value="Genomic_DNA"/>
</dbReference>
<proteinExistence type="predicted"/>
<evidence type="ECO:0000313" key="2">
    <source>
        <dbReference type="EMBL" id="QSX07711.1"/>
    </source>
</evidence>
<dbReference type="RefSeq" id="WP_207299053.1">
    <property type="nucleotide sequence ID" value="NZ_CP071444.1"/>
</dbReference>
<evidence type="ECO:0000256" key="1">
    <source>
        <dbReference type="SAM" id="Phobius"/>
    </source>
</evidence>
<keyword evidence="1" id="KW-1133">Transmembrane helix</keyword>
<protein>
    <submittedName>
        <fullName evidence="2">Cyclic lactone autoinducer peptide</fullName>
    </submittedName>
</protein>
<organism evidence="2 3">
    <name type="scientific">Alkalibacter rhizosphaerae</name>
    <dbReference type="NCBI Taxonomy" id="2815577"/>
    <lineage>
        <taxon>Bacteria</taxon>
        <taxon>Bacillati</taxon>
        <taxon>Bacillota</taxon>
        <taxon>Clostridia</taxon>
        <taxon>Eubacteriales</taxon>
        <taxon>Eubacteriaceae</taxon>
        <taxon>Alkalibacter</taxon>
    </lineage>
</organism>
<reference evidence="2" key="1">
    <citation type="submission" date="2021-03" db="EMBL/GenBank/DDBJ databases">
        <title>Alkalibacter marinus sp. nov., isolated from tidal flat sediment.</title>
        <authorList>
            <person name="Namirimu T."/>
            <person name="Yang J.-A."/>
            <person name="Yang S.-H."/>
            <person name="Kim Y.-J."/>
            <person name="Kwon K.K."/>
        </authorList>
    </citation>
    <scope>NUCLEOTIDE SEQUENCE</scope>
    <source>
        <strain evidence="2">ES005</strain>
    </source>
</reference>
<gene>
    <name evidence="2" type="ORF">J0B03_07685</name>
</gene>
<name>A0A974XKM9_9FIRM</name>
<evidence type="ECO:0000313" key="3">
    <source>
        <dbReference type="Proteomes" id="UP000663499"/>
    </source>
</evidence>
<dbReference type="AlphaFoldDB" id="A0A974XKM9"/>
<dbReference type="InterPro" id="IPR009229">
    <property type="entry name" value="AgrD"/>
</dbReference>